<proteinExistence type="predicted"/>
<sequence length="253" mass="27382">LMAQFVMDVANGLASEEVTSAATSEAPSASRGSSTSLRSVVRTIASPDLFFTPGGSLPEEQTAARVQARLAFEETGVYPPGCWQFLIAETSSWVDVDDLENAELCRTYLDILLQPTTLYQVNGVPYESDLRIFRRKHIVGAHRQALRYRGVLPFDPPEPPPGSPQDSEDVPFAARFAAGYEGLKAEEACAGLAAALASGNGARAAEEMEVLVKLLDSSLTYERCVELRLGKMAGQAQKELEDERLREAKDGVA</sequence>
<comment type="caution">
    <text evidence="1">The sequence shown here is derived from an EMBL/GenBank/DDBJ whole genome shotgun (WGS) entry which is preliminary data.</text>
</comment>
<reference evidence="1" key="1">
    <citation type="submission" date="2021-02" db="EMBL/GenBank/DDBJ databases">
        <authorList>
            <person name="Dougan E. K."/>
            <person name="Rhodes N."/>
            <person name="Thang M."/>
            <person name="Chan C."/>
        </authorList>
    </citation>
    <scope>NUCLEOTIDE SEQUENCE</scope>
</reference>
<evidence type="ECO:0000313" key="2">
    <source>
        <dbReference type="Proteomes" id="UP000654075"/>
    </source>
</evidence>
<protein>
    <submittedName>
        <fullName evidence="1">Uncharacterized protein</fullName>
    </submittedName>
</protein>
<dbReference type="Proteomes" id="UP000654075">
    <property type="component" value="Unassembled WGS sequence"/>
</dbReference>
<dbReference type="AlphaFoldDB" id="A0A813EI26"/>
<organism evidence="1 2">
    <name type="scientific">Polarella glacialis</name>
    <name type="common">Dinoflagellate</name>
    <dbReference type="NCBI Taxonomy" id="89957"/>
    <lineage>
        <taxon>Eukaryota</taxon>
        <taxon>Sar</taxon>
        <taxon>Alveolata</taxon>
        <taxon>Dinophyceae</taxon>
        <taxon>Suessiales</taxon>
        <taxon>Suessiaceae</taxon>
        <taxon>Polarella</taxon>
    </lineage>
</organism>
<feature type="non-terminal residue" evidence="1">
    <location>
        <position position="253"/>
    </location>
</feature>
<dbReference type="EMBL" id="CAJNNV010010409">
    <property type="protein sequence ID" value="CAE8598580.1"/>
    <property type="molecule type" value="Genomic_DNA"/>
</dbReference>
<keyword evidence="2" id="KW-1185">Reference proteome</keyword>
<name>A0A813EI26_POLGL</name>
<evidence type="ECO:0000313" key="1">
    <source>
        <dbReference type="EMBL" id="CAE8598580.1"/>
    </source>
</evidence>
<accession>A0A813EI26</accession>
<gene>
    <name evidence="1" type="ORF">PGLA1383_LOCUS16985</name>
</gene>